<accession>A0ABS8WYH8</accession>
<name>A0ABS8WYH8_DATST</name>
<protein>
    <submittedName>
        <fullName evidence="1">Uncharacterized protein</fullName>
    </submittedName>
</protein>
<proteinExistence type="predicted"/>
<gene>
    <name evidence="1" type="ORF">HAX54_007730</name>
</gene>
<sequence length="121" mass="14457">MYEYHENFDATTGASSFWSGSVWTLLRSLLEKFLFFGKLLCMENTGAYATWQFYKLYKKSPFTKILFVETTIIDPHRNCYYQAKLKEFQIIAFNFQAQSPSEEKEKRDKRCDTIVNLKKFR</sequence>
<evidence type="ECO:0000313" key="2">
    <source>
        <dbReference type="Proteomes" id="UP000823775"/>
    </source>
</evidence>
<organism evidence="1 2">
    <name type="scientific">Datura stramonium</name>
    <name type="common">Jimsonweed</name>
    <name type="synonym">Common thornapple</name>
    <dbReference type="NCBI Taxonomy" id="4076"/>
    <lineage>
        <taxon>Eukaryota</taxon>
        <taxon>Viridiplantae</taxon>
        <taxon>Streptophyta</taxon>
        <taxon>Embryophyta</taxon>
        <taxon>Tracheophyta</taxon>
        <taxon>Spermatophyta</taxon>
        <taxon>Magnoliopsida</taxon>
        <taxon>eudicotyledons</taxon>
        <taxon>Gunneridae</taxon>
        <taxon>Pentapetalae</taxon>
        <taxon>asterids</taxon>
        <taxon>lamiids</taxon>
        <taxon>Solanales</taxon>
        <taxon>Solanaceae</taxon>
        <taxon>Solanoideae</taxon>
        <taxon>Datureae</taxon>
        <taxon>Datura</taxon>
    </lineage>
</organism>
<reference evidence="1 2" key="1">
    <citation type="journal article" date="2021" name="BMC Genomics">
        <title>Datura genome reveals duplications of psychoactive alkaloid biosynthetic genes and high mutation rate following tissue culture.</title>
        <authorList>
            <person name="Rajewski A."/>
            <person name="Carter-House D."/>
            <person name="Stajich J."/>
            <person name="Litt A."/>
        </authorList>
    </citation>
    <scope>NUCLEOTIDE SEQUENCE [LARGE SCALE GENOMIC DNA]</scope>
    <source>
        <strain evidence="1">AR-01</strain>
    </source>
</reference>
<dbReference type="EMBL" id="JACEIK010013998">
    <property type="protein sequence ID" value="MCE3216729.1"/>
    <property type="molecule type" value="Genomic_DNA"/>
</dbReference>
<dbReference type="Proteomes" id="UP000823775">
    <property type="component" value="Unassembled WGS sequence"/>
</dbReference>
<keyword evidence="2" id="KW-1185">Reference proteome</keyword>
<comment type="caution">
    <text evidence="1">The sequence shown here is derived from an EMBL/GenBank/DDBJ whole genome shotgun (WGS) entry which is preliminary data.</text>
</comment>
<evidence type="ECO:0000313" key="1">
    <source>
        <dbReference type="EMBL" id="MCE3216729.1"/>
    </source>
</evidence>